<gene>
    <name evidence="2" type="ORF">G5635_12020</name>
</gene>
<dbReference type="RefSeq" id="WP_033813594.1">
    <property type="nucleotide sequence ID" value="NZ_JAAJRM010000002.1"/>
</dbReference>
<dbReference type="PANTHER" id="PTHR43581">
    <property type="entry name" value="ATP/GTP PHOSPHATASE"/>
    <property type="match status" value="1"/>
</dbReference>
<feature type="domain" description="AAA+ ATPase" evidence="1">
    <location>
        <begin position="23"/>
        <end position="323"/>
    </location>
</feature>
<keyword evidence="2" id="KW-0547">Nucleotide-binding</keyword>
<name>A0A6G4MPP2_9ENTR</name>
<protein>
    <submittedName>
        <fullName evidence="2">ATP-binding protein</fullName>
    </submittedName>
</protein>
<dbReference type="SMART" id="SM00382">
    <property type="entry name" value="AAA"/>
    <property type="match status" value="1"/>
</dbReference>
<dbReference type="PANTHER" id="PTHR43581:SF2">
    <property type="entry name" value="EXCINUCLEASE ATPASE SUBUNIT"/>
    <property type="match status" value="1"/>
</dbReference>
<dbReference type="Gene3D" id="3.40.50.300">
    <property type="entry name" value="P-loop containing nucleotide triphosphate hydrolases"/>
    <property type="match status" value="1"/>
</dbReference>
<dbReference type="GO" id="GO:0016887">
    <property type="term" value="F:ATP hydrolysis activity"/>
    <property type="evidence" value="ECO:0007669"/>
    <property type="project" value="InterPro"/>
</dbReference>
<evidence type="ECO:0000313" key="2">
    <source>
        <dbReference type="EMBL" id="NGF43132.1"/>
    </source>
</evidence>
<accession>A0A6G4MPP2</accession>
<evidence type="ECO:0000259" key="1">
    <source>
        <dbReference type="SMART" id="SM00382"/>
    </source>
</evidence>
<dbReference type="SUPFAM" id="SSF52540">
    <property type="entry name" value="P-loop containing nucleoside triphosphate hydrolases"/>
    <property type="match status" value="1"/>
</dbReference>
<reference evidence="2" key="1">
    <citation type="submission" date="2020-02" db="EMBL/GenBank/DDBJ databases">
        <title>WGS of Carbapenem-Resistant Enterobacteriaceae.</title>
        <authorList>
            <person name="Tokajian S."/>
            <person name="El Chaar M."/>
            <person name="El Khoury M."/>
        </authorList>
    </citation>
    <scope>NUCLEOTIDE SEQUENCE</scope>
    <source>
        <strain evidence="2">EHM_71</strain>
    </source>
</reference>
<dbReference type="InterPro" id="IPR003959">
    <property type="entry name" value="ATPase_AAA_core"/>
</dbReference>
<dbReference type="InterPro" id="IPR027417">
    <property type="entry name" value="P-loop_NTPase"/>
</dbReference>
<sequence length="407" mass="46515">MKYSIDKLVHKDEFNNNFEIDLGGRNLIITGNNGSGKTNLLKRLYSVLEQRLVSIGDNTLTKAIEKLNEAEEQLRKRLPGDSLYDYFLKQKNEATRFIDNEKKFSITFNDERDFKVSIHERKSIIRFFEATRQASILGDGSISGMEKLLQEHKQLSLTKDSGILFERYLVSYWNYGLLQKGSGNDIEAERVFSWIEKINQDLKVLFEDESLTLDFNLAELRIYLKQNGKAPFRLDQLSSGFSSVLSIYADLLVKVELEKLARHEISGIVLIDEIDAHLHVTLQKKVFSFFSSAFPNIQFIITTHSPFVVQSVSDCIIFNLSTLETMYDLSMYSYTSIIKGLLGETSESDTLKEKIKLLESIYNDQQINVLELQKVVGELEPYIDKMDAASKVKIALAQNKIIEILGG</sequence>
<dbReference type="Pfam" id="PF13304">
    <property type="entry name" value="AAA_21"/>
    <property type="match status" value="1"/>
</dbReference>
<proteinExistence type="predicted"/>
<organism evidence="2">
    <name type="scientific">Enterobacter hormaechei</name>
    <dbReference type="NCBI Taxonomy" id="158836"/>
    <lineage>
        <taxon>Bacteria</taxon>
        <taxon>Pseudomonadati</taxon>
        <taxon>Pseudomonadota</taxon>
        <taxon>Gammaproteobacteria</taxon>
        <taxon>Enterobacterales</taxon>
        <taxon>Enterobacteriaceae</taxon>
        <taxon>Enterobacter</taxon>
        <taxon>Enterobacter cloacae complex</taxon>
    </lineage>
</organism>
<dbReference type="InterPro" id="IPR051396">
    <property type="entry name" value="Bact_Antivir_Def_Nuclease"/>
</dbReference>
<dbReference type="EMBL" id="JAAJRM010000002">
    <property type="protein sequence ID" value="NGF43132.1"/>
    <property type="molecule type" value="Genomic_DNA"/>
</dbReference>
<keyword evidence="2" id="KW-0067">ATP-binding</keyword>
<comment type="caution">
    <text evidence="2">The sequence shown here is derived from an EMBL/GenBank/DDBJ whole genome shotgun (WGS) entry which is preliminary data.</text>
</comment>
<dbReference type="GO" id="GO:0005524">
    <property type="term" value="F:ATP binding"/>
    <property type="evidence" value="ECO:0007669"/>
    <property type="project" value="UniProtKB-KW"/>
</dbReference>
<dbReference type="AlphaFoldDB" id="A0A6G4MPP2"/>
<dbReference type="InterPro" id="IPR003593">
    <property type="entry name" value="AAA+_ATPase"/>
</dbReference>